<feature type="region of interest" description="Disordered" evidence="3">
    <location>
        <begin position="34"/>
        <end position="54"/>
    </location>
</feature>
<dbReference type="InterPro" id="IPR024337">
    <property type="entry name" value="tRNA_splic_suSen54"/>
</dbReference>
<keyword evidence="5" id="KW-0378">Hydrolase</keyword>
<gene>
    <name evidence="5" type="primary">SEN54</name>
    <name evidence="5" type="ORF">TWF718_002255</name>
</gene>
<dbReference type="AlphaFoldDB" id="A0AAN8RBA1"/>
<comment type="caution">
    <text evidence="5">The sequence shown here is derived from an EMBL/GenBank/DDBJ whole genome shotgun (WGS) entry which is preliminary data.</text>
</comment>
<proteinExistence type="inferred from homology"/>
<dbReference type="GO" id="GO:0000214">
    <property type="term" value="C:tRNA-intron endonuclease complex"/>
    <property type="evidence" value="ECO:0007669"/>
    <property type="project" value="TreeGrafter"/>
</dbReference>
<protein>
    <submittedName>
        <fullName evidence="5">tRNA-splicing endonuclease subunit sen54</fullName>
    </submittedName>
</protein>
<evidence type="ECO:0000313" key="5">
    <source>
        <dbReference type="EMBL" id="KAK6331709.1"/>
    </source>
</evidence>
<dbReference type="PANTHER" id="PTHR21027">
    <property type="entry name" value="TRNA-SPLICING ENDONUCLEASE SUBUNIT SEN54"/>
    <property type="match status" value="1"/>
</dbReference>
<dbReference type="GO" id="GO:0004519">
    <property type="term" value="F:endonuclease activity"/>
    <property type="evidence" value="ECO:0007669"/>
    <property type="project" value="UniProtKB-KW"/>
</dbReference>
<evidence type="ECO:0000256" key="3">
    <source>
        <dbReference type="SAM" id="MobiDB-lite"/>
    </source>
</evidence>
<keyword evidence="5" id="KW-0255">Endonuclease</keyword>
<dbReference type="PANTHER" id="PTHR21027:SF1">
    <property type="entry name" value="TRNA-SPLICING ENDONUCLEASE SUBUNIT SEN54"/>
    <property type="match status" value="1"/>
</dbReference>
<feature type="compositionally biased region" description="Gly residues" evidence="3">
    <location>
        <begin position="399"/>
        <end position="413"/>
    </location>
</feature>
<keyword evidence="6" id="KW-1185">Reference proteome</keyword>
<feature type="domain" description="tRNA-splicing endonuclease subunit Sen54 N-terminal" evidence="4">
    <location>
        <begin position="66"/>
        <end position="134"/>
    </location>
</feature>
<evidence type="ECO:0000313" key="6">
    <source>
        <dbReference type="Proteomes" id="UP001313282"/>
    </source>
</evidence>
<accession>A0AAN8RBA1</accession>
<evidence type="ECO:0000259" key="4">
    <source>
        <dbReference type="Pfam" id="PF12928"/>
    </source>
</evidence>
<keyword evidence="2" id="KW-0819">tRNA processing</keyword>
<organism evidence="5 6">
    <name type="scientific">Orbilia javanica</name>
    <dbReference type="NCBI Taxonomy" id="47235"/>
    <lineage>
        <taxon>Eukaryota</taxon>
        <taxon>Fungi</taxon>
        <taxon>Dikarya</taxon>
        <taxon>Ascomycota</taxon>
        <taxon>Pezizomycotina</taxon>
        <taxon>Orbiliomycetes</taxon>
        <taxon>Orbiliales</taxon>
        <taxon>Orbiliaceae</taxon>
        <taxon>Orbilia</taxon>
    </lineage>
</organism>
<evidence type="ECO:0000256" key="1">
    <source>
        <dbReference type="ARBA" id="ARBA00005736"/>
    </source>
</evidence>
<dbReference type="Proteomes" id="UP001313282">
    <property type="component" value="Unassembled WGS sequence"/>
</dbReference>
<dbReference type="EMBL" id="JAVHNR010000010">
    <property type="protein sequence ID" value="KAK6331709.1"/>
    <property type="molecule type" value="Genomic_DNA"/>
</dbReference>
<dbReference type="GO" id="GO:0000379">
    <property type="term" value="P:tRNA-type intron splice site recognition and cleavage"/>
    <property type="evidence" value="ECO:0007669"/>
    <property type="project" value="TreeGrafter"/>
</dbReference>
<reference evidence="5 6" key="1">
    <citation type="submission" date="2019-10" db="EMBL/GenBank/DDBJ databases">
        <authorList>
            <person name="Palmer J.M."/>
        </authorList>
    </citation>
    <scope>NUCLEOTIDE SEQUENCE [LARGE SCALE GENOMIC DNA]</scope>
    <source>
        <strain evidence="5 6">TWF718</strain>
    </source>
</reference>
<comment type="similarity">
    <text evidence="1">Belongs to the SEN54 family.</text>
</comment>
<dbReference type="Pfam" id="PF12928">
    <property type="entry name" value="tRNA_int_end_N2"/>
    <property type="match status" value="1"/>
</dbReference>
<dbReference type="InterPro" id="IPR024336">
    <property type="entry name" value="tRNA_splic_suSen54_N"/>
</dbReference>
<evidence type="ECO:0000256" key="2">
    <source>
        <dbReference type="ARBA" id="ARBA00022694"/>
    </source>
</evidence>
<feature type="region of interest" description="Disordered" evidence="3">
    <location>
        <begin position="387"/>
        <end position="413"/>
    </location>
</feature>
<keyword evidence="5" id="KW-0540">Nuclease</keyword>
<sequence length="413" mass="45771">METDGLTTGFDDADVDLSDETQDFRFLANITKKGGGSIPKRGEKDFEPDGTNLQSSTLDDSRNAMFQALSVERSHTGKTRATATWHPNRRLAQIHEQRGVLFKAMGRADKTGTMWLLPEELMYMVERGSLECFYEQDREPQDQAELENKQPGEGINLNVPMSVQAVYAAALEATGGLERYQVYSNLKRSGYIVFRDPAAQFDDLFRNVGYEYKAAPPAGSRWNLWGLGIFGTLFNGAFWGTGKGDPFQSMLAPGAYRSYAEMYKRLAIPKKEITWTPTTKAGEGGTKSNPFTVTYHVWKPRPNFKKSAPGPPDFLVCVISTLDTRLPSLVDVDGLFKDIPEVDRATARQKGLYQGLKEGRRNVILATVDYGVISYMKFSDSRFGDEMLEVDPPAKGKGKPGNKGGKGGPAPKK</sequence>
<name>A0AAN8RBA1_9PEZI</name>